<dbReference type="GO" id="GO:0015074">
    <property type="term" value="P:DNA integration"/>
    <property type="evidence" value="ECO:0007669"/>
    <property type="project" value="InterPro"/>
</dbReference>
<dbReference type="EMBL" id="PYGJ01000038">
    <property type="protein sequence ID" value="PSL12638.1"/>
    <property type="molecule type" value="Genomic_DNA"/>
</dbReference>
<dbReference type="CDD" id="cd00397">
    <property type="entry name" value="DNA_BRE_C"/>
    <property type="match status" value="1"/>
</dbReference>
<dbReference type="PROSITE" id="PS51898">
    <property type="entry name" value="TYR_RECOMBINASE"/>
    <property type="match status" value="1"/>
</dbReference>
<dbReference type="GO" id="GO:0006310">
    <property type="term" value="P:DNA recombination"/>
    <property type="evidence" value="ECO:0007669"/>
    <property type="project" value="UniProtKB-KW"/>
</dbReference>
<evidence type="ECO:0000313" key="4">
    <source>
        <dbReference type="Proteomes" id="UP000240418"/>
    </source>
</evidence>
<sequence>MQDLSTTVSPPTTLSEVLDRLSLNEDIAKHDAKEMASAVNAVARFSGLPTSSVVVNVTDLRRVLETVQPRRFKISSRRLGNIRSLFVRALALTGAPVEPLRLGASLSPAWADLMASLSSPNDRNALTRFSQWCSLRGIEPDAVVDAVLADYRDALINRSFVKNAEKLVQNLIRSWNRSVGAVSGWPKTELTVVSRRQMFMLPVETFPESFQKDLDAWCDRLAGSDLLDEQTFKPLRQVSVIWYRDHALRCASALVHDGWDPSKVSDLSILVQPDHVKIILRWFLARGNGKPSQQTHHVSGILLAIGRHWAQLDDAELDRLKAICSKCRVKSEGMTKKNRDTIRLFDDEVLVRELLYLPDQLMKRALITSQPSKRDAYLAAQALAIGLLLNSPIRIENLANINIDRHILRRGKGRSQSVSLCFPSDEVKNDLEIELPLAPETVRLLDSYLTKAWPILAAPGCRDLFPGKQGSKRSKVGLGMAIAKTTERELGVRISPHQFRHIAGYLFLKQRPGDYETVRVLLGHKSLQTTIQFYAGMEISAAAQRFDEVVLAPTRRGRRAHQ</sequence>
<evidence type="ECO:0000256" key="1">
    <source>
        <dbReference type="ARBA" id="ARBA00023172"/>
    </source>
</evidence>
<proteinExistence type="predicted"/>
<dbReference type="OrthoDB" id="9803188at2"/>
<dbReference type="InterPro" id="IPR011010">
    <property type="entry name" value="DNA_brk_join_enz"/>
</dbReference>
<dbReference type="RefSeq" id="WP_106610690.1">
    <property type="nucleotide sequence ID" value="NZ_PYGJ01000038.1"/>
</dbReference>
<reference evidence="3 4" key="1">
    <citation type="submission" date="2018-03" db="EMBL/GenBank/DDBJ databases">
        <title>Genomic Encyclopedia of Archaeal and Bacterial Type Strains, Phase II (KMG-II): from individual species to whole genera.</title>
        <authorList>
            <person name="Goeker M."/>
        </authorList>
    </citation>
    <scope>NUCLEOTIDE SEQUENCE [LARGE SCALE GENOMIC DNA]</scope>
    <source>
        <strain evidence="3 4">DSM 100673</strain>
    </source>
</reference>
<evidence type="ECO:0000259" key="2">
    <source>
        <dbReference type="PROSITE" id="PS51898"/>
    </source>
</evidence>
<organism evidence="3 4">
    <name type="scientific">Shimia abyssi</name>
    <dbReference type="NCBI Taxonomy" id="1662395"/>
    <lineage>
        <taxon>Bacteria</taxon>
        <taxon>Pseudomonadati</taxon>
        <taxon>Pseudomonadota</taxon>
        <taxon>Alphaproteobacteria</taxon>
        <taxon>Rhodobacterales</taxon>
        <taxon>Roseobacteraceae</taxon>
    </lineage>
</organism>
<comment type="caution">
    <text evidence="3">The sequence shown here is derived from an EMBL/GenBank/DDBJ whole genome shotgun (WGS) entry which is preliminary data.</text>
</comment>
<keyword evidence="1" id="KW-0233">DNA recombination</keyword>
<dbReference type="Proteomes" id="UP000240418">
    <property type="component" value="Unassembled WGS sequence"/>
</dbReference>
<keyword evidence="4" id="KW-1185">Reference proteome</keyword>
<accession>A0A2P8ET72</accession>
<dbReference type="Gene3D" id="1.10.443.10">
    <property type="entry name" value="Intergrase catalytic core"/>
    <property type="match status" value="1"/>
</dbReference>
<dbReference type="GO" id="GO:0003677">
    <property type="term" value="F:DNA binding"/>
    <property type="evidence" value="ECO:0007669"/>
    <property type="project" value="InterPro"/>
</dbReference>
<gene>
    <name evidence="3" type="ORF">CLV88_1382</name>
</gene>
<feature type="domain" description="Tyr recombinase" evidence="2">
    <location>
        <begin position="352"/>
        <end position="551"/>
    </location>
</feature>
<dbReference type="SUPFAM" id="SSF56349">
    <property type="entry name" value="DNA breaking-rejoining enzymes"/>
    <property type="match status" value="1"/>
</dbReference>
<evidence type="ECO:0000313" key="3">
    <source>
        <dbReference type="EMBL" id="PSL12638.1"/>
    </source>
</evidence>
<dbReference type="InterPro" id="IPR002104">
    <property type="entry name" value="Integrase_catalytic"/>
</dbReference>
<dbReference type="InterPro" id="IPR013762">
    <property type="entry name" value="Integrase-like_cat_sf"/>
</dbReference>
<dbReference type="AlphaFoldDB" id="A0A2P8ET72"/>
<name>A0A2P8ET72_9RHOB</name>
<dbReference type="Pfam" id="PF00589">
    <property type="entry name" value="Phage_integrase"/>
    <property type="match status" value="1"/>
</dbReference>
<protein>
    <submittedName>
        <fullName evidence="3">Phage integrase family protein</fullName>
    </submittedName>
</protein>